<dbReference type="GeneID" id="7832753"/>
<evidence type="ECO:0000313" key="3">
    <source>
        <dbReference type="Proteomes" id="UP000009168"/>
    </source>
</evidence>
<dbReference type="InterPro" id="IPR032675">
    <property type="entry name" value="LRR_dom_sf"/>
</dbReference>
<feature type="transmembrane region" description="Helical" evidence="1">
    <location>
        <begin position="217"/>
        <end position="236"/>
    </location>
</feature>
<keyword evidence="1" id="KW-0812">Transmembrane</keyword>
<keyword evidence="2" id="KW-0808">Transferase</keyword>
<sequence>MQIDLQQRYSNLEKLLSSDLTCSNSLQLVLRKSDISENQVKHIAQKISKLVDIRSLKIDLSENILLEEATKSLSKAIGQCINLQELELIFFSSGIGQEGLKSIGLNLSNCSKLISLKLDLIKNSIYDQGVIELVNGLRSCQSLTNLSIDLYMNHVSSLGLLEILKFLGSHKKIEIFTLNLHYNNLGDEEKANQFVQTGESMCCSNLKTMNLYLSRSYFGIIAIAYIASFIGSQINLTNLHFEIIGSKILDQHKLILAKSLKNCQKLVYLYLDLSPSWYSHQSFEGEKLFKLVNKMKRLVQKKVVF</sequence>
<dbReference type="RefSeq" id="XP_001007374.2">
    <property type="nucleotide sequence ID" value="XM_001007374.2"/>
</dbReference>
<evidence type="ECO:0000256" key="1">
    <source>
        <dbReference type="SAM" id="Phobius"/>
    </source>
</evidence>
<protein>
    <submittedName>
        <fullName evidence="2">Kinase domain protein</fullName>
    </submittedName>
</protein>
<keyword evidence="1" id="KW-1133">Transmembrane helix</keyword>
<dbReference type="SUPFAM" id="SSF52047">
    <property type="entry name" value="RNI-like"/>
    <property type="match status" value="1"/>
</dbReference>
<evidence type="ECO:0000313" key="2">
    <source>
        <dbReference type="EMBL" id="EAR87129.2"/>
    </source>
</evidence>
<dbReference type="Proteomes" id="UP000009168">
    <property type="component" value="Unassembled WGS sequence"/>
</dbReference>
<dbReference type="HOGENOM" id="CLU_298541_0_0_1"/>
<dbReference type="GO" id="GO:0016301">
    <property type="term" value="F:kinase activity"/>
    <property type="evidence" value="ECO:0007669"/>
    <property type="project" value="UniProtKB-KW"/>
</dbReference>
<reference evidence="3" key="1">
    <citation type="journal article" date="2006" name="PLoS Biol.">
        <title>Macronuclear genome sequence of the ciliate Tetrahymena thermophila, a model eukaryote.</title>
        <authorList>
            <person name="Eisen J.A."/>
            <person name="Coyne R.S."/>
            <person name="Wu M."/>
            <person name="Wu D."/>
            <person name="Thiagarajan M."/>
            <person name="Wortman J.R."/>
            <person name="Badger J.H."/>
            <person name="Ren Q."/>
            <person name="Amedeo P."/>
            <person name="Jones K.M."/>
            <person name="Tallon L.J."/>
            <person name="Delcher A.L."/>
            <person name="Salzberg S.L."/>
            <person name="Silva J.C."/>
            <person name="Haas B.J."/>
            <person name="Majoros W.H."/>
            <person name="Farzad M."/>
            <person name="Carlton J.M."/>
            <person name="Smith R.K. Jr."/>
            <person name="Garg J."/>
            <person name="Pearlman R.E."/>
            <person name="Karrer K.M."/>
            <person name="Sun L."/>
            <person name="Manning G."/>
            <person name="Elde N.C."/>
            <person name="Turkewitz A.P."/>
            <person name="Asai D.J."/>
            <person name="Wilkes D.E."/>
            <person name="Wang Y."/>
            <person name="Cai H."/>
            <person name="Collins K."/>
            <person name="Stewart B.A."/>
            <person name="Lee S.R."/>
            <person name="Wilamowska K."/>
            <person name="Weinberg Z."/>
            <person name="Ruzzo W.L."/>
            <person name="Wloga D."/>
            <person name="Gaertig J."/>
            <person name="Frankel J."/>
            <person name="Tsao C.-C."/>
            <person name="Gorovsky M.A."/>
            <person name="Keeling P.J."/>
            <person name="Waller R.F."/>
            <person name="Patron N.J."/>
            <person name="Cherry J.M."/>
            <person name="Stover N.A."/>
            <person name="Krieger C.J."/>
            <person name="del Toro C."/>
            <person name="Ryder H.F."/>
            <person name="Williamson S.C."/>
            <person name="Barbeau R.A."/>
            <person name="Hamilton E.P."/>
            <person name="Orias E."/>
        </authorList>
    </citation>
    <scope>NUCLEOTIDE SEQUENCE [LARGE SCALE GENOMIC DNA]</scope>
    <source>
        <strain evidence="3">SB210</strain>
    </source>
</reference>
<proteinExistence type="predicted"/>
<dbReference type="InParanoid" id="Q22PI0"/>
<gene>
    <name evidence="2" type="ORF">TTHERM_00361640</name>
</gene>
<dbReference type="Gene3D" id="3.80.10.10">
    <property type="entry name" value="Ribonuclease Inhibitor"/>
    <property type="match status" value="1"/>
</dbReference>
<organism evidence="2 3">
    <name type="scientific">Tetrahymena thermophila (strain SB210)</name>
    <dbReference type="NCBI Taxonomy" id="312017"/>
    <lineage>
        <taxon>Eukaryota</taxon>
        <taxon>Sar</taxon>
        <taxon>Alveolata</taxon>
        <taxon>Ciliophora</taxon>
        <taxon>Intramacronucleata</taxon>
        <taxon>Oligohymenophorea</taxon>
        <taxon>Hymenostomatida</taxon>
        <taxon>Tetrahymenina</taxon>
        <taxon>Tetrahymenidae</taxon>
        <taxon>Tetrahymena</taxon>
    </lineage>
</organism>
<accession>Q22PI0</accession>
<keyword evidence="3" id="KW-1185">Reference proteome</keyword>
<dbReference type="KEGG" id="tet:TTHERM_00361640"/>
<dbReference type="EMBL" id="GG662855">
    <property type="protein sequence ID" value="EAR87129.2"/>
    <property type="molecule type" value="Genomic_DNA"/>
</dbReference>
<keyword evidence="1" id="KW-0472">Membrane</keyword>
<name>Q22PI0_TETTS</name>
<dbReference type="AlphaFoldDB" id="Q22PI0"/>
<keyword evidence="2" id="KW-0418">Kinase</keyword>